<dbReference type="GO" id="GO:0005524">
    <property type="term" value="F:ATP binding"/>
    <property type="evidence" value="ECO:0007669"/>
    <property type="project" value="UniProtKB-KW"/>
</dbReference>
<feature type="domain" description="ABC transmembrane type-1" evidence="20">
    <location>
        <begin position="142"/>
        <end position="433"/>
    </location>
</feature>
<dbReference type="PROSITE" id="PS50929">
    <property type="entry name" value="ABC_TM1F"/>
    <property type="match status" value="1"/>
</dbReference>
<dbReference type="InterPro" id="IPR011527">
    <property type="entry name" value="ABC1_TM_dom"/>
</dbReference>
<dbReference type="GO" id="GO:0006813">
    <property type="term" value="P:potassium ion transport"/>
    <property type="evidence" value="ECO:0007669"/>
    <property type="project" value="UniProtKB-KW"/>
</dbReference>
<dbReference type="GO" id="GO:0016887">
    <property type="term" value="F:ATP hydrolysis activity"/>
    <property type="evidence" value="ECO:0007669"/>
    <property type="project" value="InterPro"/>
</dbReference>
<evidence type="ECO:0000256" key="9">
    <source>
        <dbReference type="ARBA" id="ARBA00022946"/>
    </source>
</evidence>
<keyword evidence="4" id="KW-0633">Potassium transport</keyword>
<evidence type="ECO:0000256" key="12">
    <source>
        <dbReference type="ARBA" id="ARBA00023065"/>
    </source>
</evidence>
<keyword evidence="6" id="KW-0547">Nucleotide-binding</keyword>
<dbReference type="PANTHER" id="PTHR43394:SF17">
    <property type="entry name" value="MITOCHONDRIAL POTASSIUM CHANNEL ATP-BINDING SUBUNIT"/>
    <property type="match status" value="1"/>
</dbReference>
<gene>
    <name evidence="21" type="ORF">MNOR_LOCUS23688</name>
</gene>
<dbReference type="InterPro" id="IPR027417">
    <property type="entry name" value="P-loop_NTPase"/>
</dbReference>
<dbReference type="InterPro" id="IPR003439">
    <property type="entry name" value="ABC_transporter-like_ATP-bd"/>
</dbReference>
<dbReference type="Proteomes" id="UP001497623">
    <property type="component" value="Unassembled WGS sequence"/>
</dbReference>
<evidence type="ECO:0000256" key="7">
    <source>
        <dbReference type="ARBA" id="ARBA00022792"/>
    </source>
</evidence>
<dbReference type="SUPFAM" id="SSF90123">
    <property type="entry name" value="ABC transporter transmembrane region"/>
    <property type="match status" value="1"/>
</dbReference>
<evidence type="ECO:0000256" key="14">
    <source>
        <dbReference type="ARBA" id="ARBA00023136"/>
    </source>
</evidence>
<dbReference type="AlphaFoldDB" id="A0AAV2RG33"/>
<evidence type="ECO:0000256" key="18">
    <source>
        <dbReference type="SAM" id="Phobius"/>
    </source>
</evidence>
<evidence type="ECO:0000256" key="4">
    <source>
        <dbReference type="ARBA" id="ARBA00022538"/>
    </source>
</evidence>
<dbReference type="FunFam" id="1.20.1560.10:FF:000016">
    <property type="entry name" value="ATP-binding cassette sub-family B member 8, mitochondrial"/>
    <property type="match status" value="1"/>
</dbReference>
<comment type="caution">
    <text evidence="21">The sequence shown here is derived from an EMBL/GenBank/DDBJ whole genome shotgun (WGS) entry which is preliminary data.</text>
</comment>
<dbReference type="CDD" id="cd18574">
    <property type="entry name" value="ABC_6TM_ABCB8_like"/>
    <property type="match status" value="1"/>
</dbReference>
<evidence type="ECO:0000256" key="3">
    <source>
        <dbReference type="ARBA" id="ARBA00022448"/>
    </source>
</evidence>
<dbReference type="InterPro" id="IPR017871">
    <property type="entry name" value="ABC_transporter-like_CS"/>
</dbReference>
<keyword evidence="5 18" id="KW-0812">Transmembrane</keyword>
<dbReference type="CDD" id="cd03249">
    <property type="entry name" value="ABC_MTABC3_MDL1_MDL2"/>
    <property type="match status" value="1"/>
</dbReference>
<evidence type="ECO:0000256" key="16">
    <source>
        <dbReference type="ARBA" id="ARBA00041416"/>
    </source>
</evidence>
<dbReference type="SUPFAM" id="SSF52540">
    <property type="entry name" value="P-loop containing nucleoside triphosphate hydrolases"/>
    <property type="match status" value="1"/>
</dbReference>
<dbReference type="Gene3D" id="3.40.50.300">
    <property type="entry name" value="P-loop containing nucleotide triphosphate hydrolases"/>
    <property type="match status" value="1"/>
</dbReference>
<dbReference type="GO" id="GO:0090374">
    <property type="term" value="P:oligopeptide export from mitochondrion"/>
    <property type="evidence" value="ECO:0007669"/>
    <property type="project" value="TreeGrafter"/>
</dbReference>
<organism evidence="21 22">
    <name type="scientific">Meganyctiphanes norvegica</name>
    <name type="common">Northern krill</name>
    <name type="synonym">Thysanopoda norvegica</name>
    <dbReference type="NCBI Taxonomy" id="48144"/>
    <lineage>
        <taxon>Eukaryota</taxon>
        <taxon>Metazoa</taxon>
        <taxon>Ecdysozoa</taxon>
        <taxon>Arthropoda</taxon>
        <taxon>Crustacea</taxon>
        <taxon>Multicrustacea</taxon>
        <taxon>Malacostraca</taxon>
        <taxon>Eumalacostraca</taxon>
        <taxon>Eucarida</taxon>
        <taxon>Euphausiacea</taxon>
        <taxon>Euphausiidae</taxon>
        <taxon>Meganyctiphanes</taxon>
    </lineage>
</organism>
<dbReference type="Gene3D" id="1.20.1560.10">
    <property type="entry name" value="ABC transporter type 1, transmembrane domain"/>
    <property type="match status" value="1"/>
</dbReference>
<dbReference type="PROSITE" id="PS50893">
    <property type="entry name" value="ABC_TRANSPORTER_2"/>
    <property type="match status" value="1"/>
</dbReference>
<evidence type="ECO:0000313" key="22">
    <source>
        <dbReference type="Proteomes" id="UP001497623"/>
    </source>
</evidence>
<keyword evidence="11 18" id="KW-1133">Transmembrane helix</keyword>
<keyword evidence="12" id="KW-0406">Ion transport</keyword>
<evidence type="ECO:0000259" key="20">
    <source>
        <dbReference type="PROSITE" id="PS50929"/>
    </source>
</evidence>
<dbReference type="GO" id="GO:0005743">
    <property type="term" value="C:mitochondrial inner membrane"/>
    <property type="evidence" value="ECO:0007669"/>
    <property type="project" value="UniProtKB-SubCell"/>
</dbReference>
<accession>A0AAV2RG33</accession>
<name>A0AAV2RG33_MEGNR</name>
<keyword evidence="10" id="KW-0630">Potassium</keyword>
<evidence type="ECO:0000256" key="5">
    <source>
        <dbReference type="ARBA" id="ARBA00022692"/>
    </source>
</evidence>
<proteinExistence type="inferred from homology"/>
<keyword evidence="3" id="KW-0813">Transport</keyword>
<evidence type="ECO:0000256" key="6">
    <source>
        <dbReference type="ARBA" id="ARBA00022741"/>
    </source>
</evidence>
<keyword evidence="13" id="KW-0496">Mitochondrion</keyword>
<feature type="domain" description="ABC transporter" evidence="19">
    <location>
        <begin position="468"/>
        <end position="705"/>
    </location>
</feature>
<evidence type="ECO:0000256" key="11">
    <source>
        <dbReference type="ARBA" id="ARBA00022989"/>
    </source>
</evidence>
<evidence type="ECO:0000256" key="8">
    <source>
        <dbReference type="ARBA" id="ARBA00022840"/>
    </source>
</evidence>
<evidence type="ECO:0000256" key="1">
    <source>
        <dbReference type="ARBA" id="ARBA00004448"/>
    </source>
</evidence>
<evidence type="ECO:0000256" key="15">
    <source>
        <dbReference type="ARBA" id="ARBA00040439"/>
    </source>
</evidence>
<evidence type="ECO:0000256" key="10">
    <source>
        <dbReference type="ARBA" id="ARBA00022958"/>
    </source>
</evidence>
<comment type="subcellular location">
    <subcellularLocation>
        <location evidence="1">Mitochondrion inner membrane</location>
        <topology evidence="1">Multi-pass membrane protein</topology>
    </subcellularLocation>
</comment>
<evidence type="ECO:0000259" key="19">
    <source>
        <dbReference type="PROSITE" id="PS50893"/>
    </source>
</evidence>
<keyword evidence="7" id="KW-0999">Mitochondrion inner membrane</keyword>
<feature type="transmembrane region" description="Helical" evidence="18">
    <location>
        <begin position="293"/>
        <end position="312"/>
    </location>
</feature>
<reference evidence="21 22" key="1">
    <citation type="submission" date="2024-05" db="EMBL/GenBank/DDBJ databases">
        <authorList>
            <person name="Wallberg A."/>
        </authorList>
    </citation>
    <scope>NUCLEOTIDE SEQUENCE [LARGE SCALE GENOMIC DNA]</scope>
</reference>
<protein>
    <recommendedName>
        <fullName evidence="15">Mitochondrial potassium channel ATP-binding subunit</fullName>
    </recommendedName>
    <alternativeName>
        <fullName evidence="17">ATP-binding cassette sub-family B member 8, mitochondrial</fullName>
    </alternativeName>
    <alternativeName>
        <fullName evidence="16">Mitochondrial sulfonylurea-receptor</fullName>
    </alternativeName>
</protein>
<dbReference type="Pfam" id="PF00664">
    <property type="entry name" value="ABC_membrane"/>
    <property type="match status" value="1"/>
</dbReference>
<keyword evidence="14 18" id="KW-0472">Membrane</keyword>
<dbReference type="InterPro" id="IPR039421">
    <property type="entry name" value="Type_1_exporter"/>
</dbReference>
<evidence type="ECO:0000256" key="13">
    <source>
        <dbReference type="ARBA" id="ARBA00023128"/>
    </source>
</evidence>
<dbReference type="Pfam" id="PF00005">
    <property type="entry name" value="ABC_tran"/>
    <property type="match status" value="1"/>
</dbReference>
<evidence type="ECO:0000313" key="21">
    <source>
        <dbReference type="EMBL" id="CAL4122991.1"/>
    </source>
</evidence>
<dbReference type="EMBL" id="CAXKWB010021104">
    <property type="protein sequence ID" value="CAL4122991.1"/>
    <property type="molecule type" value="Genomic_DNA"/>
</dbReference>
<keyword evidence="22" id="KW-1185">Reference proteome</keyword>
<keyword evidence="8" id="KW-0067">ATP-binding</keyword>
<dbReference type="GO" id="GO:0015421">
    <property type="term" value="F:ABC-type oligopeptide transporter activity"/>
    <property type="evidence" value="ECO:0007669"/>
    <property type="project" value="TreeGrafter"/>
</dbReference>
<dbReference type="SMART" id="SM00382">
    <property type="entry name" value="AAA"/>
    <property type="match status" value="1"/>
</dbReference>
<evidence type="ECO:0000256" key="17">
    <source>
        <dbReference type="ARBA" id="ARBA00042968"/>
    </source>
</evidence>
<dbReference type="PANTHER" id="PTHR43394">
    <property type="entry name" value="ATP-DEPENDENT PERMEASE MDL1, MITOCHONDRIAL"/>
    <property type="match status" value="1"/>
</dbReference>
<dbReference type="PROSITE" id="PS00211">
    <property type="entry name" value="ABC_TRANSPORTER_1"/>
    <property type="match status" value="1"/>
</dbReference>
<dbReference type="InterPro" id="IPR036640">
    <property type="entry name" value="ABC1_TM_sf"/>
</dbReference>
<sequence length="715" mass="77271">MSIILRVGQASCNFSSGLLNTSSISHGLRGSLSRCGIGKIGPICNKGSLGRLHIAKFPVTKQECRNRTSVILKLLLGGGTIYGLKTLSLSTVAYCEAVKTATLEPPSHSRTDGTQENVDEEDPPFDWLFFWKLLQPQLHFFIAAMGSALVVALCNIQIPISLGSIVNVVAQLAQETSNQGESFMKEVANPALKLLKLYLVQAIFTFSYITFLTRMGERIAVDLRQELFASLLKQDISFYDQHKTGELVNRLTSDVQDFKSSFKMCVSQGLRSCTQVIGCGISLFMISPQMAGLTAIVVPAVIVIGTGLGSLLRSLSKAAQQQVAIATGVADECLGNIRTVRAFAMEEAEKDLFKRELQKSTDINEALGFGIGLFQAGSNLFLNAIVTGTLFAGGSLMATGQLQAGDLMSFLVAAQTIQRSLGQMSVLFGYFVRGISAGARVIEYVKREPIIPLTGGKIIPSEDIKGKVEFADVTFSYPTRSDQEVLHQFNLNIPAGTTMAIVGASGGGKSTLAQLLERFYDVNSGSISIDGVDIRELDPSWLRGKICGFINQEPVLFHTSVIENIRYGRPEATDEQVIEAAKLANAHEFIQKFSAGYDTIVGERGLAVSGGQKQRIAIARALLKDPKILILDEATSALDAESEAVVQAALEKCIEGRTVIVIAHRLSTIKNAHCIAVMSHGKLAEIGTHESLKNLHGIYAELIRQQQSESKFEGA</sequence>
<dbReference type="FunFam" id="3.40.50.300:FF:000403">
    <property type="entry name" value="ATP-binding cassette sub-family B member 8, mitochondrial"/>
    <property type="match status" value="1"/>
</dbReference>
<keyword evidence="9" id="KW-0809">Transit peptide</keyword>
<comment type="similarity">
    <text evidence="2">Belongs to the ABC transporter superfamily. ABCB family. Multidrug resistance exporter (TC 3.A.1.201) subfamily.</text>
</comment>
<evidence type="ECO:0000256" key="2">
    <source>
        <dbReference type="ARBA" id="ARBA00007577"/>
    </source>
</evidence>
<dbReference type="InterPro" id="IPR003593">
    <property type="entry name" value="AAA+_ATPase"/>
</dbReference>